<dbReference type="RefSeq" id="WP_347435555.1">
    <property type="nucleotide sequence ID" value="NZ_CP089291.1"/>
</dbReference>
<dbReference type="Proteomes" id="UP000830167">
    <property type="component" value="Chromosome"/>
</dbReference>
<evidence type="ECO:0000313" key="7">
    <source>
        <dbReference type="EMBL" id="UOF88875.1"/>
    </source>
</evidence>
<comment type="subcellular location">
    <subcellularLocation>
        <location evidence="1">Cell membrane</location>
    </subcellularLocation>
</comment>
<evidence type="ECO:0000256" key="1">
    <source>
        <dbReference type="ARBA" id="ARBA00004236"/>
    </source>
</evidence>
<accession>A0ABY4CM18</accession>
<dbReference type="Gene3D" id="3.40.190.100">
    <property type="entry name" value="Glycine betaine-binding periplasmic protein, domain 2"/>
    <property type="match status" value="1"/>
</dbReference>
<dbReference type="PANTHER" id="PTHR47737">
    <property type="entry name" value="GLYCINE BETAINE/PROLINE BETAINE TRANSPORT SYSTEM PERMEASE PROTEIN PROW"/>
    <property type="match status" value="1"/>
</dbReference>
<feature type="domain" description="ABC-type glycine betaine transport system substrate-binding" evidence="6">
    <location>
        <begin position="38"/>
        <end position="280"/>
    </location>
</feature>
<sequence length="293" mass="32680">MNTKKQIITGFTGAFLAAAVLAGCGANASNPAQDSGDKNITIGYVNWTEDVATTYLWKDLLTEKGYHVTLKNLSLGPLFSGLSENGVNVFFDSWLPEQNQYIGKYSENIENLGQWYTGDTKEGFVVPSYMKNVNSIADLKQYAANFNNQIVGIDPGAVEMQLSQKAISDYGLPLKLVESSAPAMLSSLERAYKEQKPIVVTLWSPHWAFTKYHLKYLSDPKEVFGKAGRIQTEANKTWVTSHPEAAKWLKTFKLTPGQLGTLEEDINQTNSTERGVKKWIHDNQSVINTWFHS</sequence>
<evidence type="ECO:0000256" key="2">
    <source>
        <dbReference type="ARBA" id="ARBA00022448"/>
    </source>
</evidence>
<dbReference type="PROSITE" id="PS51257">
    <property type="entry name" value="PROKAR_LIPOPROTEIN"/>
    <property type="match status" value="1"/>
</dbReference>
<keyword evidence="3" id="KW-1003">Cell membrane</keyword>
<organism evidence="7 8">
    <name type="scientific">Fodinisporobacter ferrooxydans</name>
    <dbReference type="NCBI Taxonomy" id="2901836"/>
    <lineage>
        <taxon>Bacteria</taxon>
        <taxon>Bacillati</taxon>
        <taxon>Bacillota</taxon>
        <taxon>Bacilli</taxon>
        <taxon>Bacillales</taxon>
        <taxon>Alicyclobacillaceae</taxon>
        <taxon>Fodinisporobacter</taxon>
    </lineage>
</organism>
<evidence type="ECO:0000256" key="3">
    <source>
        <dbReference type="ARBA" id="ARBA00022475"/>
    </source>
</evidence>
<gene>
    <name evidence="7" type="ORF">LSG31_13090</name>
</gene>
<evidence type="ECO:0000256" key="5">
    <source>
        <dbReference type="SAM" id="SignalP"/>
    </source>
</evidence>
<keyword evidence="5" id="KW-0732">Signal</keyword>
<keyword evidence="2" id="KW-0813">Transport</keyword>
<evidence type="ECO:0000256" key="4">
    <source>
        <dbReference type="ARBA" id="ARBA00023136"/>
    </source>
</evidence>
<dbReference type="EMBL" id="CP089291">
    <property type="protein sequence ID" value="UOF88875.1"/>
    <property type="molecule type" value="Genomic_DNA"/>
</dbReference>
<protein>
    <submittedName>
        <fullName evidence="7">Glycine betaine ABC transporter substrate-binding protein</fullName>
    </submittedName>
</protein>
<proteinExistence type="predicted"/>
<dbReference type="InterPro" id="IPR007210">
    <property type="entry name" value="ABC_Gly_betaine_transp_sub-bd"/>
</dbReference>
<dbReference type="PANTHER" id="PTHR47737:SF1">
    <property type="entry name" value="GLYCINE BETAINE_PROLINE BETAINE TRANSPORT SYSTEM PERMEASE PROTEIN PROW"/>
    <property type="match status" value="1"/>
</dbReference>
<feature type="chain" id="PRO_5046525243" evidence="5">
    <location>
        <begin position="29"/>
        <end position="293"/>
    </location>
</feature>
<dbReference type="Gene3D" id="3.10.105.10">
    <property type="entry name" value="Dipeptide-binding Protein, Domain 3"/>
    <property type="match status" value="2"/>
</dbReference>
<evidence type="ECO:0000259" key="6">
    <source>
        <dbReference type="Pfam" id="PF04069"/>
    </source>
</evidence>
<dbReference type="Pfam" id="PF04069">
    <property type="entry name" value="OpuAC"/>
    <property type="match status" value="1"/>
</dbReference>
<keyword evidence="4" id="KW-0472">Membrane</keyword>
<dbReference type="CDD" id="cd13639">
    <property type="entry name" value="PBP2_OpuAC_like"/>
    <property type="match status" value="1"/>
</dbReference>
<reference evidence="7" key="1">
    <citation type="submission" date="2021-12" db="EMBL/GenBank/DDBJ databases">
        <title>Alicyclobacillaceae gen. nov., sp. nov., isolated from chalcocite enrichment system.</title>
        <authorList>
            <person name="Jiang Z."/>
        </authorList>
    </citation>
    <scope>NUCLEOTIDE SEQUENCE</scope>
    <source>
        <strain evidence="7">MYW30-H2</strain>
    </source>
</reference>
<name>A0ABY4CM18_9BACL</name>
<dbReference type="SUPFAM" id="SSF53850">
    <property type="entry name" value="Periplasmic binding protein-like II"/>
    <property type="match status" value="1"/>
</dbReference>
<keyword evidence="8" id="KW-1185">Reference proteome</keyword>
<evidence type="ECO:0000313" key="8">
    <source>
        <dbReference type="Proteomes" id="UP000830167"/>
    </source>
</evidence>
<feature type="signal peptide" evidence="5">
    <location>
        <begin position="1"/>
        <end position="28"/>
    </location>
</feature>